<dbReference type="EMBL" id="JAHLQT010013298">
    <property type="protein sequence ID" value="KAG7170845.1"/>
    <property type="molecule type" value="Genomic_DNA"/>
</dbReference>
<feature type="compositionally biased region" description="Basic and acidic residues" evidence="1">
    <location>
        <begin position="287"/>
        <end position="296"/>
    </location>
</feature>
<dbReference type="GO" id="GO:0006637">
    <property type="term" value="P:acyl-CoA metabolic process"/>
    <property type="evidence" value="ECO:0007669"/>
    <property type="project" value="TreeGrafter"/>
</dbReference>
<dbReference type="Proteomes" id="UP000747542">
    <property type="component" value="Unassembled WGS sequence"/>
</dbReference>
<gene>
    <name evidence="3" type="primary">Acot2-L</name>
    <name evidence="3" type="ORF">Hamer_G023825</name>
</gene>
<feature type="domain" description="BAAT/Acyl-CoA thioester hydrolase C-terminal" evidence="2">
    <location>
        <begin position="146"/>
        <end position="207"/>
    </location>
</feature>
<evidence type="ECO:0000313" key="4">
    <source>
        <dbReference type="Proteomes" id="UP000747542"/>
    </source>
</evidence>
<comment type="caution">
    <text evidence="3">The sequence shown here is derived from an EMBL/GenBank/DDBJ whole genome shotgun (WGS) entry which is preliminary data.</text>
</comment>
<proteinExistence type="predicted"/>
<dbReference type="PANTHER" id="PTHR10824:SF4">
    <property type="entry name" value="ACYL-COENZYME A THIOESTERASE 1-LIKE"/>
    <property type="match status" value="1"/>
</dbReference>
<dbReference type="Gene3D" id="3.40.50.1820">
    <property type="entry name" value="alpha/beta hydrolase"/>
    <property type="match status" value="3"/>
</dbReference>
<dbReference type="PANTHER" id="PTHR10824">
    <property type="entry name" value="ACYL-COENZYME A THIOESTERASE-RELATED"/>
    <property type="match status" value="1"/>
</dbReference>
<dbReference type="GO" id="GO:0047617">
    <property type="term" value="F:fatty acyl-CoA hydrolase activity"/>
    <property type="evidence" value="ECO:0007669"/>
    <property type="project" value="TreeGrafter"/>
</dbReference>
<organism evidence="3 4">
    <name type="scientific">Homarus americanus</name>
    <name type="common">American lobster</name>
    <dbReference type="NCBI Taxonomy" id="6706"/>
    <lineage>
        <taxon>Eukaryota</taxon>
        <taxon>Metazoa</taxon>
        <taxon>Ecdysozoa</taxon>
        <taxon>Arthropoda</taxon>
        <taxon>Crustacea</taxon>
        <taxon>Multicrustacea</taxon>
        <taxon>Malacostraca</taxon>
        <taxon>Eumalacostraca</taxon>
        <taxon>Eucarida</taxon>
        <taxon>Decapoda</taxon>
        <taxon>Pleocyemata</taxon>
        <taxon>Astacidea</taxon>
        <taxon>Nephropoidea</taxon>
        <taxon>Nephropidae</taxon>
        <taxon>Homarus</taxon>
    </lineage>
</organism>
<feature type="region of interest" description="Disordered" evidence="1">
    <location>
        <begin position="80"/>
        <end position="101"/>
    </location>
</feature>
<protein>
    <submittedName>
        <fullName evidence="3">Acyl-coenzyme A thioesterase 2-like</fullName>
    </submittedName>
</protein>
<dbReference type="InterPro" id="IPR014940">
    <property type="entry name" value="BAAT_C"/>
</dbReference>
<keyword evidence="4" id="KW-1185">Reference proteome</keyword>
<dbReference type="Pfam" id="PF08840">
    <property type="entry name" value="BAAT_C"/>
    <property type="match status" value="2"/>
</dbReference>
<evidence type="ECO:0000259" key="2">
    <source>
        <dbReference type="Pfam" id="PF08840"/>
    </source>
</evidence>
<dbReference type="GO" id="GO:0006631">
    <property type="term" value="P:fatty acid metabolic process"/>
    <property type="evidence" value="ECO:0007669"/>
    <property type="project" value="TreeGrafter"/>
</dbReference>
<sequence>WKEVTVRCLCAAWRPLWPECVLQRDFEGFEELEEEAVVHEIVSLGNSMGLEVDDDDVEELVEEHSKELSTEELLELHKEQNETLKQSLTSEESGEEEDKEESCIILAKDLKDAKLSKLAEEYHPDVGSVQKAISMFNDNVMNYFWKVLKPSVGTIGTSKGGDLALSLATFIPEVKAAVWINGCNANVQSYLHLQDRTIPPLDIDVSPWKEVTVRCLCAAWRPLWPECVLQRDFEGFEELEEEAVVHEIVALGNSMGLEVDDDDVEELVEEHSKELSTEELLELHKEQNETLKRSLTSEESGEEDKEESRIIPAKDLKDAFFCWSKLSKLAEDYHPDIGSVQKAISVFNDNVMNYFWKVQKSRMMLPQLVDDVLDCYEVLENPEDHPETIIPIEKADAHFLFLVGLGDKNWKSESFADQAIERLRKANCNNYEIHRYMSTGHIIEPPYSPFCFATYHKLIKTSMLMGGSQKPHLEAQIYRYPGAGHLLEPPYSPFSEASYHKMIRLPMLWGGSPRHHIRSQSQAWVTVLNFLRRCVH</sequence>
<evidence type="ECO:0000256" key="1">
    <source>
        <dbReference type="SAM" id="MobiDB-lite"/>
    </source>
</evidence>
<evidence type="ECO:0000313" key="3">
    <source>
        <dbReference type="EMBL" id="KAG7170845.1"/>
    </source>
</evidence>
<reference evidence="3" key="1">
    <citation type="journal article" date="2021" name="Sci. Adv.">
        <title>The American lobster genome reveals insights on longevity, neural, and immune adaptations.</title>
        <authorList>
            <person name="Polinski J.M."/>
            <person name="Zimin A.V."/>
            <person name="Clark K.F."/>
            <person name="Kohn A.B."/>
            <person name="Sadowski N."/>
            <person name="Timp W."/>
            <person name="Ptitsyn A."/>
            <person name="Khanna P."/>
            <person name="Romanova D.Y."/>
            <person name="Williams P."/>
            <person name="Greenwood S.J."/>
            <person name="Moroz L.L."/>
            <person name="Walt D.R."/>
            <person name="Bodnar A.G."/>
        </authorList>
    </citation>
    <scope>NUCLEOTIDE SEQUENCE</scope>
    <source>
        <strain evidence="3">GMGI-L3</strain>
    </source>
</reference>
<accession>A0A8J5KJ25</accession>
<dbReference type="InterPro" id="IPR029058">
    <property type="entry name" value="AB_hydrolase_fold"/>
</dbReference>
<feature type="region of interest" description="Disordered" evidence="1">
    <location>
        <begin position="287"/>
        <end position="309"/>
    </location>
</feature>
<feature type="non-terminal residue" evidence="3">
    <location>
        <position position="536"/>
    </location>
</feature>
<dbReference type="AlphaFoldDB" id="A0A8J5KJ25"/>
<dbReference type="SUPFAM" id="SSF53474">
    <property type="entry name" value="alpha/beta-Hydrolases"/>
    <property type="match status" value="1"/>
</dbReference>
<feature type="domain" description="BAAT/Acyl-CoA thioester hydrolase C-terminal" evidence="2">
    <location>
        <begin position="354"/>
        <end position="477"/>
    </location>
</feature>
<name>A0A8J5KJ25_HOMAM</name>